<feature type="transmembrane region" description="Helical" evidence="12">
    <location>
        <begin position="251"/>
        <end position="270"/>
    </location>
</feature>
<keyword evidence="9 12" id="KW-1133">Transmembrane helix</keyword>
<evidence type="ECO:0000256" key="7">
    <source>
        <dbReference type="ARBA" id="ARBA00022692"/>
    </source>
</evidence>
<comment type="caution">
    <text evidence="14">The sequence shown here is derived from an EMBL/GenBank/DDBJ whole genome shotgun (WGS) entry which is preliminary data.</text>
</comment>
<evidence type="ECO:0000256" key="1">
    <source>
        <dbReference type="ARBA" id="ARBA00004477"/>
    </source>
</evidence>
<proteinExistence type="inferred from homology"/>
<keyword evidence="15" id="KW-1185">Reference proteome</keyword>
<dbReference type="PANTHER" id="PTHR22760:SF4">
    <property type="entry name" value="GPI MANNOSYLTRANSFERASE 3"/>
    <property type="match status" value="1"/>
</dbReference>
<evidence type="ECO:0000313" key="15">
    <source>
        <dbReference type="Proteomes" id="UP001215712"/>
    </source>
</evidence>
<feature type="transmembrane region" description="Helical" evidence="12">
    <location>
        <begin position="306"/>
        <end position="325"/>
    </location>
</feature>
<reference evidence="14" key="2">
    <citation type="submission" date="2023-01" db="EMBL/GenBank/DDBJ databases">
        <authorList>
            <person name="Petersen C."/>
        </authorList>
    </citation>
    <scope>NUCLEOTIDE SEQUENCE</scope>
    <source>
        <strain evidence="14">IBT 17514</strain>
    </source>
</reference>
<name>A0AAD6HFC2_9EURO</name>
<evidence type="ECO:0000256" key="11">
    <source>
        <dbReference type="ARBA" id="ARBA00024708"/>
    </source>
</evidence>
<dbReference type="GO" id="GO:0005789">
    <property type="term" value="C:endoplasmic reticulum membrane"/>
    <property type="evidence" value="ECO:0007669"/>
    <property type="project" value="UniProtKB-SubCell"/>
</dbReference>
<dbReference type="InterPro" id="IPR005599">
    <property type="entry name" value="GPI_mannosylTrfase"/>
</dbReference>
<dbReference type="PANTHER" id="PTHR22760">
    <property type="entry name" value="GLYCOSYLTRANSFERASE"/>
    <property type="match status" value="1"/>
</dbReference>
<keyword evidence="6" id="KW-0808">Transferase</keyword>
<keyword evidence="8 12" id="KW-0256">Endoplasmic reticulum</keyword>
<feature type="region of interest" description="Disordered" evidence="13">
    <location>
        <begin position="719"/>
        <end position="743"/>
    </location>
</feature>
<comment type="pathway">
    <text evidence="2">Glycolipid biosynthesis; glycosylphosphatidylinositol-anchor biosynthesis.</text>
</comment>
<evidence type="ECO:0000256" key="10">
    <source>
        <dbReference type="ARBA" id="ARBA00023136"/>
    </source>
</evidence>
<evidence type="ECO:0000256" key="13">
    <source>
        <dbReference type="SAM" id="MobiDB-lite"/>
    </source>
</evidence>
<keyword evidence="4" id="KW-0337">GPI-anchor biosynthesis</keyword>
<comment type="subcellular location">
    <subcellularLocation>
        <location evidence="1 12">Endoplasmic reticulum membrane</location>
        <topology evidence="1 12">Multi-pass membrane protein</topology>
    </subcellularLocation>
</comment>
<feature type="transmembrane region" description="Helical" evidence="12">
    <location>
        <begin position="276"/>
        <end position="294"/>
    </location>
</feature>
<dbReference type="EMBL" id="JAQJAN010000013">
    <property type="protein sequence ID" value="KAJ5712303.1"/>
    <property type="molecule type" value="Genomic_DNA"/>
</dbReference>
<evidence type="ECO:0000256" key="9">
    <source>
        <dbReference type="ARBA" id="ARBA00022989"/>
    </source>
</evidence>
<evidence type="ECO:0000256" key="2">
    <source>
        <dbReference type="ARBA" id="ARBA00004687"/>
    </source>
</evidence>
<comment type="function">
    <text evidence="11">Mannosyltransferase involved in glycosylphosphatidylinositol-anchor biosynthesis. Transfers the third mannose to Man2-GlcN-acyl-PI during GPI precursor assembly.</text>
</comment>
<evidence type="ECO:0000313" key="14">
    <source>
        <dbReference type="EMBL" id="KAJ5712303.1"/>
    </source>
</evidence>
<comment type="similarity">
    <text evidence="3">Belongs to the glycosyltransferase 22 family. PIGB subfamily.</text>
</comment>
<feature type="transmembrane region" description="Helical" evidence="12">
    <location>
        <begin position="21"/>
        <end position="40"/>
    </location>
</feature>
<evidence type="ECO:0000256" key="12">
    <source>
        <dbReference type="RuleBase" id="RU363075"/>
    </source>
</evidence>
<dbReference type="Proteomes" id="UP001215712">
    <property type="component" value="Unassembled WGS sequence"/>
</dbReference>
<dbReference type="EC" id="2.4.1.-" evidence="12"/>
<accession>A0AAD6HFC2</accession>
<evidence type="ECO:0000256" key="8">
    <source>
        <dbReference type="ARBA" id="ARBA00022824"/>
    </source>
</evidence>
<feature type="transmembrane region" description="Helical" evidence="12">
    <location>
        <begin position="219"/>
        <end position="239"/>
    </location>
</feature>
<protein>
    <recommendedName>
        <fullName evidence="12">Mannosyltransferase</fullName>
        <ecNumber evidence="12">2.4.1.-</ecNumber>
    </recommendedName>
</protein>
<dbReference type="GO" id="GO:0006506">
    <property type="term" value="P:GPI anchor biosynthetic process"/>
    <property type="evidence" value="ECO:0007669"/>
    <property type="project" value="UniProtKB-KW"/>
</dbReference>
<evidence type="ECO:0000256" key="5">
    <source>
        <dbReference type="ARBA" id="ARBA00022676"/>
    </source>
</evidence>
<gene>
    <name evidence="14" type="ORF">N7493_008771</name>
</gene>
<reference evidence="14" key="1">
    <citation type="journal article" date="2023" name="IMA Fungus">
        <title>Comparative genomic study of the Penicillium genus elucidates a diverse pangenome and 15 lateral gene transfer events.</title>
        <authorList>
            <person name="Petersen C."/>
            <person name="Sorensen T."/>
            <person name="Nielsen M.R."/>
            <person name="Sondergaard T.E."/>
            <person name="Sorensen J.L."/>
            <person name="Fitzpatrick D.A."/>
            <person name="Frisvad J.C."/>
            <person name="Nielsen K.L."/>
        </authorList>
    </citation>
    <scope>NUCLEOTIDE SEQUENCE</scope>
    <source>
        <strain evidence="14">IBT 17514</strain>
    </source>
</reference>
<organism evidence="14 15">
    <name type="scientific">Penicillium malachiteum</name>
    <dbReference type="NCBI Taxonomy" id="1324776"/>
    <lineage>
        <taxon>Eukaryota</taxon>
        <taxon>Fungi</taxon>
        <taxon>Dikarya</taxon>
        <taxon>Ascomycota</taxon>
        <taxon>Pezizomycotina</taxon>
        <taxon>Eurotiomycetes</taxon>
        <taxon>Eurotiomycetidae</taxon>
        <taxon>Eurotiales</taxon>
        <taxon>Aspergillaceae</taxon>
        <taxon>Penicillium</taxon>
    </lineage>
</organism>
<evidence type="ECO:0000256" key="3">
    <source>
        <dbReference type="ARBA" id="ARBA00006065"/>
    </source>
</evidence>
<keyword evidence="7 12" id="KW-0812">Transmembrane</keyword>
<dbReference type="GO" id="GO:0000026">
    <property type="term" value="F:alpha-1,2-mannosyltransferase activity"/>
    <property type="evidence" value="ECO:0007669"/>
    <property type="project" value="TreeGrafter"/>
</dbReference>
<feature type="compositionally biased region" description="Polar residues" evidence="13">
    <location>
        <begin position="732"/>
        <end position="743"/>
    </location>
</feature>
<evidence type="ECO:0000256" key="4">
    <source>
        <dbReference type="ARBA" id="ARBA00022502"/>
    </source>
</evidence>
<keyword evidence="5 12" id="KW-0328">Glycosyltransferase</keyword>
<feature type="transmembrane region" description="Helical" evidence="12">
    <location>
        <begin position="402"/>
        <end position="424"/>
    </location>
</feature>
<evidence type="ECO:0000256" key="6">
    <source>
        <dbReference type="ARBA" id="ARBA00022679"/>
    </source>
</evidence>
<keyword evidence="10 12" id="KW-0472">Membrane</keyword>
<dbReference type="AlphaFoldDB" id="A0AAD6HFC2"/>
<dbReference type="Pfam" id="PF03901">
    <property type="entry name" value="Glyco_transf_22"/>
    <property type="match status" value="1"/>
</dbReference>
<sequence>MPPPGSSPRLHRVAAAPGPNIFLYLIAFRLINALVVRTFFQPDEFFQSLEPAWQIAFGKDQGAWLTWEWRHQLRSSLHPLLFAAVYKLSDCLAILLSLSPTTRANLLITGPKALQAVVAATGDFYTWKLASRIYGADSRGAWATLIATVLNPWQWFCSTRTFSNSLETSLTVVALEFWPWKWSAGSNDRKNSSEKAPAEARTILFGLRQCLCLAALACILRPTNIIIWVTLAGFAWFQCYWDQRKTLAREVLLCGLTILAVSAGADRLFYGFWTFPPLRFLYFNIAQSLAVFYGSNDWHYYLSQGFPLLLTTLVPFAATGLYFTLKTRTSTASDKLQTTIRVQLATICVVMPSILSLISHKEVRFIYPLLPSLHILAAPGLIQKFWPALESSSHVHTPTRLLLIFLILVNVAIATYTSYFHAAGPLNVLTYLRRQHEAHSSVNRLEEIPTSHNSPTPEAGITAGFLMPCHSTPWRSHLVYPSIDAWALSCEPPIDLNKTQKAVYRDEADQFYDNPSQFLRDNMGGGLRHLPRRPSYITESRQVVSDDNLALHEWPDYLIFFAQLEPTMRSLIRGSSYGECWRTWNTPWHDDWRRSGDIVVWCLDSAEQDTWRSDTHRRAQETRERQFERILTSFKNEAARQQKRGWKSVVSSFRSWSLSPSSFSFTSLKRSALSLFSPHSSSHWPWKKRSRLDMFLANFRCGTSWHDWVPSWPEWLGGPTAKKISKREQPDHSQLTSVSPQPQ</sequence>